<keyword evidence="2" id="KW-0805">Transcription regulation</keyword>
<dbReference type="InterPro" id="IPR001647">
    <property type="entry name" value="HTH_TetR"/>
</dbReference>
<organism evidence="7 8">
    <name type="scientific">Denitromonas iodatirespirans</name>
    <dbReference type="NCBI Taxonomy" id="2795389"/>
    <lineage>
        <taxon>Bacteria</taxon>
        <taxon>Pseudomonadati</taxon>
        <taxon>Pseudomonadota</taxon>
        <taxon>Betaproteobacteria</taxon>
        <taxon>Rhodocyclales</taxon>
        <taxon>Zoogloeaceae</taxon>
        <taxon>Denitromonas</taxon>
    </lineage>
</organism>
<evidence type="ECO:0000256" key="4">
    <source>
        <dbReference type="ARBA" id="ARBA00023163"/>
    </source>
</evidence>
<dbReference type="PANTHER" id="PTHR30055:SF240">
    <property type="entry name" value="HTH-TYPE TRANSCRIPTIONAL REGULATOR ACRR"/>
    <property type="match status" value="1"/>
</dbReference>
<evidence type="ECO:0000313" key="7">
    <source>
        <dbReference type="EMBL" id="MBT0960798.1"/>
    </source>
</evidence>
<keyword evidence="8" id="KW-1185">Reference proteome</keyword>
<dbReference type="Pfam" id="PF08361">
    <property type="entry name" value="TetR_C_2"/>
    <property type="match status" value="1"/>
</dbReference>
<evidence type="ECO:0000256" key="3">
    <source>
        <dbReference type="ARBA" id="ARBA00023125"/>
    </source>
</evidence>
<dbReference type="InterPro" id="IPR009057">
    <property type="entry name" value="Homeodomain-like_sf"/>
</dbReference>
<evidence type="ECO:0000313" key="8">
    <source>
        <dbReference type="Proteomes" id="UP000694660"/>
    </source>
</evidence>
<dbReference type="RefSeq" id="WP_214360550.1">
    <property type="nucleotide sequence ID" value="NZ_JAEKFT010000005.1"/>
</dbReference>
<dbReference type="Gene3D" id="1.10.357.10">
    <property type="entry name" value="Tetracycline Repressor, domain 2"/>
    <property type="match status" value="1"/>
</dbReference>
<evidence type="ECO:0000259" key="6">
    <source>
        <dbReference type="PROSITE" id="PS50977"/>
    </source>
</evidence>
<feature type="domain" description="HTH tetR-type" evidence="6">
    <location>
        <begin position="45"/>
        <end position="105"/>
    </location>
</feature>
<dbReference type="PRINTS" id="PR00455">
    <property type="entry name" value="HTHTETR"/>
</dbReference>
<gene>
    <name evidence="7" type="ORF">I8J34_06365</name>
</gene>
<dbReference type="InterPro" id="IPR050109">
    <property type="entry name" value="HTH-type_TetR-like_transc_reg"/>
</dbReference>
<name>A0A944DDJ5_DENI1</name>
<keyword evidence="3 5" id="KW-0238">DNA-binding</keyword>
<keyword evidence="4" id="KW-0804">Transcription</keyword>
<keyword evidence="1" id="KW-0678">Repressor</keyword>
<dbReference type="PANTHER" id="PTHR30055">
    <property type="entry name" value="HTH-TYPE TRANSCRIPTIONAL REGULATOR RUTR"/>
    <property type="match status" value="1"/>
</dbReference>
<dbReference type="GO" id="GO:0000976">
    <property type="term" value="F:transcription cis-regulatory region binding"/>
    <property type="evidence" value="ECO:0007669"/>
    <property type="project" value="TreeGrafter"/>
</dbReference>
<dbReference type="SUPFAM" id="SSF48498">
    <property type="entry name" value="Tetracyclin repressor-like, C-terminal domain"/>
    <property type="match status" value="1"/>
</dbReference>
<dbReference type="SUPFAM" id="SSF46689">
    <property type="entry name" value="Homeodomain-like"/>
    <property type="match status" value="1"/>
</dbReference>
<dbReference type="InterPro" id="IPR013572">
    <property type="entry name" value="Tscrpt_reg_MAATS_C"/>
</dbReference>
<comment type="caution">
    <text evidence="7">The sequence shown here is derived from an EMBL/GenBank/DDBJ whole genome shotgun (WGS) entry which is preliminary data.</text>
</comment>
<evidence type="ECO:0000256" key="5">
    <source>
        <dbReference type="PROSITE-ProRule" id="PRU00335"/>
    </source>
</evidence>
<accession>A0A944DDJ5</accession>
<protein>
    <submittedName>
        <fullName evidence="7">TetR family transcriptional regulator</fullName>
    </submittedName>
</protein>
<dbReference type="InterPro" id="IPR023772">
    <property type="entry name" value="DNA-bd_HTH_TetR-type_CS"/>
</dbReference>
<dbReference type="GO" id="GO:0003700">
    <property type="term" value="F:DNA-binding transcription factor activity"/>
    <property type="evidence" value="ECO:0007669"/>
    <property type="project" value="TreeGrafter"/>
</dbReference>
<dbReference type="PROSITE" id="PS50977">
    <property type="entry name" value="HTH_TETR_2"/>
    <property type="match status" value="1"/>
</dbReference>
<dbReference type="InterPro" id="IPR036271">
    <property type="entry name" value="Tet_transcr_reg_TetR-rel_C_sf"/>
</dbReference>
<evidence type="ECO:0000256" key="1">
    <source>
        <dbReference type="ARBA" id="ARBA00022491"/>
    </source>
</evidence>
<sequence length="241" mass="27111">MSVIVETFMNVCKVTAKDLCDSIRGNNCQEQAGERMVRKTKEEAQETRNAILDAAESVFYRKGVARTTLSDIATEAGVTRGAIYWHFANKGEVFDAMMRRAIDPLEEISEVDYTTSERPLEELRARVLGVIERIDADPRYIRVFAIAMHKCEYVDEMVPVVDQCLECCDRHLLRQEQAFAEARDRGDLPDDVDPHRAALSLSAMIDGLIAGWCLQPDVYSLDLSGSMIDCFLYGLKTGACR</sequence>
<dbReference type="Pfam" id="PF00440">
    <property type="entry name" value="TetR_N"/>
    <property type="match status" value="1"/>
</dbReference>
<reference evidence="8" key="1">
    <citation type="journal article" date="2022" name="ISME J.">
        <title>Genetic and phylogenetic analysis of dissimilatory iodate-reducing bacteria identifies potential niches across the world's oceans.</title>
        <authorList>
            <person name="Reyes-Umana V."/>
            <person name="Henning Z."/>
            <person name="Lee K."/>
            <person name="Barnum T.P."/>
            <person name="Coates J.D."/>
        </authorList>
    </citation>
    <scope>NUCLEOTIDE SEQUENCE [LARGE SCALE GENOMIC DNA]</scope>
    <source>
        <strain evidence="8">IR12</strain>
    </source>
</reference>
<proteinExistence type="predicted"/>
<feature type="DNA-binding region" description="H-T-H motif" evidence="5">
    <location>
        <begin position="68"/>
        <end position="87"/>
    </location>
</feature>
<dbReference type="AlphaFoldDB" id="A0A944DDJ5"/>
<evidence type="ECO:0000256" key="2">
    <source>
        <dbReference type="ARBA" id="ARBA00023015"/>
    </source>
</evidence>
<dbReference type="PROSITE" id="PS01081">
    <property type="entry name" value="HTH_TETR_1"/>
    <property type="match status" value="1"/>
</dbReference>
<dbReference type="Proteomes" id="UP000694660">
    <property type="component" value="Unassembled WGS sequence"/>
</dbReference>
<dbReference type="EMBL" id="JAEKFT010000005">
    <property type="protein sequence ID" value="MBT0960798.1"/>
    <property type="molecule type" value="Genomic_DNA"/>
</dbReference>